<reference evidence="1 2" key="1">
    <citation type="journal article" date="2016" name="Nat. Commun.">
        <title>Thousands of microbial genomes shed light on interconnected biogeochemical processes in an aquifer system.</title>
        <authorList>
            <person name="Anantharaman K."/>
            <person name="Brown C.T."/>
            <person name="Hug L.A."/>
            <person name="Sharon I."/>
            <person name="Castelle C.J."/>
            <person name="Probst A.J."/>
            <person name="Thomas B.C."/>
            <person name="Singh A."/>
            <person name="Wilkins M.J."/>
            <person name="Karaoz U."/>
            <person name="Brodie E.L."/>
            <person name="Williams K.H."/>
            <person name="Hubbard S.S."/>
            <person name="Banfield J.F."/>
        </authorList>
    </citation>
    <scope>NUCLEOTIDE SEQUENCE [LARGE SCALE GENOMIC DNA]</scope>
</reference>
<accession>A0A1F8FW88</accession>
<evidence type="ECO:0000313" key="2">
    <source>
        <dbReference type="Proteomes" id="UP000178117"/>
    </source>
</evidence>
<protein>
    <submittedName>
        <fullName evidence="1">Uncharacterized protein</fullName>
    </submittedName>
</protein>
<dbReference type="EMBL" id="MGJZ01000014">
    <property type="protein sequence ID" value="OGN17275.1"/>
    <property type="molecule type" value="Genomic_DNA"/>
</dbReference>
<organism evidence="1 2">
    <name type="scientific">Candidatus Yanofskybacteria bacterium RIFCSPHIGHO2_02_FULL_50_12</name>
    <dbReference type="NCBI Taxonomy" id="1802685"/>
    <lineage>
        <taxon>Bacteria</taxon>
        <taxon>Candidatus Yanofskyibacteriota</taxon>
    </lineage>
</organism>
<name>A0A1F8FW88_9BACT</name>
<sequence length="419" mass="48151">MNSYEKLSLILNTSPEVLSDLDQKMSIASGKSGVMDIVSKDNDDRVSQVLADLGLNRDVTAEEVYGALTQHLIRIDRQLFELLGQPDLSNFSGDAGKIRDLALQVFTPPNGFFIKKEKVVELLEKQPPQSLLDHFGYANVAELIEKEGFESVVAALRFTQTTEWMHQFFDVAYSGLTPEDFEDREVEVIVLDSKWLEIAQKFIGKKFHNVSHLKEFGVIFISPDPIDQPGETLRMFVLLLHYLHEVPFYSSLFRKFLHYADFVAKLQSLLRGDVLEAEDAKIKTQNGNWLVIQRYLAKDDTNDPRLAMPHVDPEAEHWWLVSKNFRKLAEVMGDTEPFNIARWADLDFVGDFFKSADGSERLVSFGVVDLIMSMVKRGEVKYLYHQQEALWNRIFVEYLGRDMMNQLIEDNIIKGYIEL</sequence>
<dbReference type="AlphaFoldDB" id="A0A1F8FW88"/>
<comment type="caution">
    <text evidence="1">The sequence shown here is derived from an EMBL/GenBank/DDBJ whole genome shotgun (WGS) entry which is preliminary data.</text>
</comment>
<evidence type="ECO:0000313" key="1">
    <source>
        <dbReference type="EMBL" id="OGN17275.1"/>
    </source>
</evidence>
<gene>
    <name evidence="1" type="ORF">A3C88_01820</name>
</gene>
<proteinExistence type="predicted"/>
<dbReference type="Proteomes" id="UP000178117">
    <property type="component" value="Unassembled WGS sequence"/>
</dbReference>
<dbReference type="STRING" id="1802685.A3C88_01820"/>